<sequence length="167" mass="17777">MTDATPLLPPEYLALMARGVSVIVASASATRVPSLMRAVGSHVADGGREVTVYVSRSQAGQLLDDIAHTGQVAVVFSSPASHQTLQLKSRQVNLRPMAVSDLPILQRYRESMEREVGAVGFPPTFTQAMLAHRIDDVVAIVFCPEQAFDQSPGPRAGIPLMTPGVGT</sequence>
<proteinExistence type="predicted"/>
<dbReference type="Proteomes" id="UP001596501">
    <property type="component" value="Unassembled WGS sequence"/>
</dbReference>
<gene>
    <name evidence="1" type="ORF">ACFQPB_03550</name>
</gene>
<dbReference type="InterPro" id="IPR012349">
    <property type="entry name" value="Split_barrel_FMN-bd"/>
</dbReference>
<name>A0ABW2QHC2_9BURK</name>
<accession>A0ABW2QHC2</accession>
<evidence type="ECO:0000313" key="2">
    <source>
        <dbReference type="Proteomes" id="UP001596501"/>
    </source>
</evidence>
<comment type="caution">
    <text evidence="1">The sequence shown here is derived from an EMBL/GenBank/DDBJ whole genome shotgun (WGS) entry which is preliminary data.</text>
</comment>
<protein>
    <submittedName>
        <fullName evidence="1">Uncharacterized protein</fullName>
    </submittedName>
</protein>
<reference evidence="2" key="1">
    <citation type="journal article" date="2019" name="Int. J. Syst. Evol. Microbiol.">
        <title>The Global Catalogue of Microorganisms (GCM) 10K type strain sequencing project: providing services to taxonomists for standard genome sequencing and annotation.</title>
        <authorList>
            <consortium name="The Broad Institute Genomics Platform"/>
            <consortium name="The Broad Institute Genome Sequencing Center for Infectious Disease"/>
            <person name="Wu L."/>
            <person name="Ma J."/>
        </authorList>
    </citation>
    <scope>NUCLEOTIDE SEQUENCE [LARGE SCALE GENOMIC DNA]</scope>
    <source>
        <strain evidence="2">CGMCC 1.12371</strain>
    </source>
</reference>
<dbReference type="Gene3D" id="2.30.110.10">
    <property type="entry name" value="Electron Transport, Fmn-binding Protein, Chain A"/>
    <property type="match status" value="1"/>
</dbReference>
<dbReference type="EMBL" id="JBHTCA010000002">
    <property type="protein sequence ID" value="MFC7407923.1"/>
    <property type="molecule type" value="Genomic_DNA"/>
</dbReference>
<evidence type="ECO:0000313" key="1">
    <source>
        <dbReference type="EMBL" id="MFC7407923.1"/>
    </source>
</evidence>
<keyword evidence="2" id="KW-1185">Reference proteome</keyword>
<dbReference type="RefSeq" id="WP_382219810.1">
    <property type="nucleotide sequence ID" value="NZ_JBHTCA010000002.1"/>
</dbReference>
<organism evidence="1 2">
    <name type="scientific">Hydrogenophaga atypica</name>
    <dbReference type="NCBI Taxonomy" id="249409"/>
    <lineage>
        <taxon>Bacteria</taxon>
        <taxon>Pseudomonadati</taxon>
        <taxon>Pseudomonadota</taxon>
        <taxon>Betaproteobacteria</taxon>
        <taxon>Burkholderiales</taxon>
        <taxon>Comamonadaceae</taxon>
        <taxon>Hydrogenophaga</taxon>
    </lineage>
</organism>